<evidence type="ECO:0000313" key="2">
    <source>
        <dbReference type="Proteomes" id="UP001642520"/>
    </source>
</evidence>
<organism evidence="1 2">
    <name type="scientific">Xylocopa violacea</name>
    <name type="common">Violet carpenter bee</name>
    <name type="synonym">Apis violacea</name>
    <dbReference type="NCBI Taxonomy" id="135666"/>
    <lineage>
        <taxon>Eukaryota</taxon>
        <taxon>Metazoa</taxon>
        <taxon>Ecdysozoa</taxon>
        <taxon>Arthropoda</taxon>
        <taxon>Hexapoda</taxon>
        <taxon>Insecta</taxon>
        <taxon>Pterygota</taxon>
        <taxon>Neoptera</taxon>
        <taxon>Endopterygota</taxon>
        <taxon>Hymenoptera</taxon>
        <taxon>Apocrita</taxon>
        <taxon>Aculeata</taxon>
        <taxon>Apoidea</taxon>
        <taxon>Anthophila</taxon>
        <taxon>Apidae</taxon>
        <taxon>Xylocopa</taxon>
        <taxon>Xylocopa</taxon>
    </lineage>
</organism>
<sequence>MDRLPAAWILPLPNMATRESAVLFFLLLFGRTNPPNSDSSLLHSQLAYDTRRLLCHRATSVTDESIFTFTGITDRNLFRWKRERERERERESQVLLLFGRQANLRAVYGSKQRSLKNDRRGKVYFRGGGKRLVNCFDSATGITRNKRELAFTRTSAICTRTGTDARTEMHTR</sequence>
<dbReference type="Proteomes" id="UP001642520">
    <property type="component" value="Unassembled WGS sequence"/>
</dbReference>
<protein>
    <recommendedName>
        <fullName evidence="3">Secreted protein</fullName>
    </recommendedName>
</protein>
<gene>
    <name evidence="1" type="ORF">XYLVIOL_LOCUS9314</name>
</gene>
<name>A0ABP1PBU3_XYLVO</name>
<keyword evidence="2" id="KW-1185">Reference proteome</keyword>
<accession>A0ABP1PBU3</accession>
<reference evidence="1 2" key="1">
    <citation type="submission" date="2024-08" db="EMBL/GenBank/DDBJ databases">
        <authorList>
            <person name="Will J Nash"/>
            <person name="Angela Man"/>
            <person name="Seanna McTaggart"/>
            <person name="Kendall Baker"/>
            <person name="Tom Barker"/>
            <person name="Leah Catchpole"/>
            <person name="Alex Durrant"/>
            <person name="Karim Gharbi"/>
            <person name="Naomi Irish"/>
            <person name="Gemy Kaithakottil"/>
            <person name="Debby Ku"/>
            <person name="Aaliyah Providence"/>
            <person name="Felix Shaw"/>
            <person name="David Swarbreck"/>
            <person name="Chris Watkins"/>
            <person name="Ann M. McCartney"/>
            <person name="Giulio Formenti"/>
            <person name="Alice Mouton"/>
            <person name="Noel Vella"/>
            <person name="Bjorn M von Reumont"/>
            <person name="Adriana Vella"/>
            <person name="Wilfried Haerty"/>
        </authorList>
    </citation>
    <scope>NUCLEOTIDE SEQUENCE [LARGE SCALE GENOMIC DNA]</scope>
</reference>
<evidence type="ECO:0000313" key="1">
    <source>
        <dbReference type="EMBL" id="CAL7949278.1"/>
    </source>
</evidence>
<evidence type="ECO:0008006" key="3">
    <source>
        <dbReference type="Google" id="ProtNLM"/>
    </source>
</evidence>
<dbReference type="EMBL" id="CAXAJV020001299">
    <property type="protein sequence ID" value="CAL7949278.1"/>
    <property type="molecule type" value="Genomic_DNA"/>
</dbReference>
<proteinExistence type="predicted"/>
<comment type="caution">
    <text evidence="1">The sequence shown here is derived from an EMBL/GenBank/DDBJ whole genome shotgun (WGS) entry which is preliminary data.</text>
</comment>